<organism evidence="2 3">
    <name type="scientific">Brumicola blandensis</name>
    <dbReference type="NCBI Taxonomy" id="3075611"/>
    <lineage>
        <taxon>Bacteria</taxon>
        <taxon>Pseudomonadati</taxon>
        <taxon>Pseudomonadota</taxon>
        <taxon>Gammaproteobacteria</taxon>
        <taxon>Alteromonadales</taxon>
        <taxon>Alteromonadaceae</taxon>
        <taxon>Brumicola</taxon>
    </lineage>
</organism>
<comment type="caution">
    <text evidence="2">The sequence shown here is derived from an EMBL/GenBank/DDBJ whole genome shotgun (WGS) entry which is preliminary data.</text>
</comment>
<keyword evidence="1" id="KW-0472">Membrane</keyword>
<dbReference type="EMBL" id="JAVRIE010000003">
    <property type="protein sequence ID" value="MDT0582765.1"/>
    <property type="molecule type" value="Genomic_DNA"/>
</dbReference>
<dbReference type="AlphaFoldDB" id="A0AAW8R4K2"/>
<dbReference type="InterPro" id="IPR011990">
    <property type="entry name" value="TPR-like_helical_dom_sf"/>
</dbReference>
<evidence type="ECO:0000313" key="3">
    <source>
        <dbReference type="Proteomes" id="UP001249020"/>
    </source>
</evidence>
<dbReference type="RefSeq" id="WP_311361542.1">
    <property type="nucleotide sequence ID" value="NZ_JAVRIE010000003.1"/>
</dbReference>
<keyword evidence="3" id="KW-1185">Reference proteome</keyword>
<dbReference type="Proteomes" id="UP001249020">
    <property type="component" value="Unassembled WGS sequence"/>
</dbReference>
<evidence type="ECO:0000313" key="2">
    <source>
        <dbReference type="EMBL" id="MDT0582765.1"/>
    </source>
</evidence>
<evidence type="ECO:0000256" key="1">
    <source>
        <dbReference type="SAM" id="Phobius"/>
    </source>
</evidence>
<gene>
    <name evidence="2" type="ORF">RM544_09435</name>
</gene>
<keyword evidence="1" id="KW-1133">Transmembrane helix</keyword>
<protein>
    <submittedName>
        <fullName evidence="2">Uncharacterized protein</fullName>
    </submittedName>
</protein>
<name>A0AAW8R4K2_9ALTE</name>
<accession>A0AAW8R4K2</accession>
<feature type="transmembrane region" description="Helical" evidence="1">
    <location>
        <begin position="12"/>
        <end position="30"/>
    </location>
</feature>
<dbReference type="Gene3D" id="1.25.40.10">
    <property type="entry name" value="Tetratricopeptide repeat domain"/>
    <property type="match status" value="1"/>
</dbReference>
<sequence length="337" mass="38222">MTKANIHSILPMLIIVSLIIIFSSIAIWLVQFEPNIRQQSHSTSPNSELENLVTIPESDQYEPVMAVKEQSDAKPHNPPELVWLNRPFWQLDGLLTDKLPALQLAYQNGDKAAGFVIAAYLSRCNKAPSSKADLEEKFEFAIETGEADLAERLTQRYNFCQGVPEEMREQHLTRFITLSKDGFTPALEVIGSIPSKQYMEYMKLEELPRDEYISARDAFEKSKYQYLTQAANQGSILALLKLSDMNAHSPKHIEESRNKGHTSLSLALANASVAKHFTTNDLVYGRAEFIQSRLYQKASAKEIFLAESLSANMVSKIQKIGHAYPAREKDRWVFTFY</sequence>
<proteinExistence type="predicted"/>
<keyword evidence="1" id="KW-0812">Transmembrane</keyword>
<reference evidence="2 3" key="1">
    <citation type="submission" date="2023-09" db="EMBL/GenBank/DDBJ databases">
        <authorList>
            <person name="Rey-Velasco X."/>
        </authorList>
    </citation>
    <scope>NUCLEOTIDE SEQUENCE [LARGE SCALE GENOMIC DNA]</scope>
    <source>
        <strain evidence="2 3">W409</strain>
    </source>
</reference>